<keyword evidence="4" id="KW-1185">Reference proteome</keyword>
<evidence type="ECO:0000313" key="3">
    <source>
        <dbReference type="EMBL" id="MBP2417707.1"/>
    </source>
</evidence>
<reference evidence="3 4" key="1">
    <citation type="submission" date="2021-03" db="EMBL/GenBank/DDBJ databases">
        <title>Sequencing the genomes of 1000 actinobacteria strains.</title>
        <authorList>
            <person name="Klenk H.-P."/>
        </authorList>
    </citation>
    <scope>NUCLEOTIDE SEQUENCE [LARGE SCALE GENOMIC DNA]</scope>
    <source>
        <strain evidence="3 4">DSM 12936</strain>
    </source>
</reference>
<proteinExistence type="predicted"/>
<accession>A0ABS4Z9H9</accession>
<keyword evidence="1" id="KW-0732">Signal</keyword>
<evidence type="ECO:0000256" key="1">
    <source>
        <dbReference type="ARBA" id="ARBA00022729"/>
    </source>
</evidence>
<dbReference type="RefSeq" id="WP_210056524.1">
    <property type="nucleotide sequence ID" value="NZ_BAAAMH010000029.1"/>
</dbReference>
<feature type="region of interest" description="Disordered" evidence="2">
    <location>
        <begin position="37"/>
        <end position="128"/>
    </location>
</feature>
<sequence>MAADAPRTWPVRLALVLAVVAVLVAAVLVVRQVRSEPAAVEPPAGTPVPSGSPATTPETSPSATPTASPVPTAAPSSAGPTAAASPTARTSPSASATAEEEPEEAPAPTAEVSTKPPVPLDEPEEVEEGLTARVSRLEAVAGEASGPGEVSGPAVRATVTLTNRSGERVDLSSTVVNLYHGADEAPGSALSGPGTRALPRSVAPGERASGTFVFAVPEDRRSDVLITVDYSVDTPVVAFRGRAPS</sequence>
<dbReference type="InterPro" id="IPR029050">
    <property type="entry name" value="Immunoprotect_excell_Ig-like"/>
</dbReference>
<protein>
    <submittedName>
        <fullName evidence="3">Cytoskeletal protein RodZ</fullName>
    </submittedName>
</protein>
<dbReference type="Proteomes" id="UP000758168">
    <property type="component" value="Unassembled WGS sequence"/>
</dbReference>
<evidence type="ECO:0000313" key="4">
    <source>
        <dbReference type="Proteomes" id="UP000758168"/>
    </source>
</evidence>
<dbReference type="EMBL" id="JAGIOB010000001">
    <property type="protein sequence ID" value="MBP2417707.1"/>
    <property type="molecule type" value="Genomic_DNA"/>
</dbReference>
<name>A0ABS4Z9H9_9ACTN</name>
<organism evidence="3 4">
    <name type="scientific">Microlunatus capsulatus</name>
    <dbReference type="NCBI Taxonomy" id="99117"/>
    <lineage>
        <taxon>Bacteria</taxon>
        <taxon>Bacillati</taxon>
        <taxon>Actinomycetota</taxon>
        <taxon>Actinomycetes</taxon>
        <taxon>Propionibacteriales</taxon>
        <taxon>Propionibacteriaceae</taxon>
        <taxon>Microlunatus</taxon>
    </lineage>
</organism>
<gene>
    <name evidence="3" type="ORF">JOF54_002629</name>
</gene>
<feature type="region of interest" description="Disordered" evidence="2">
    <location>
        <begin position="183"/>
        <end position="203"/>
    </location>
</feature>
<evidence type="ECO:0000256" key="2">
    <source>
        <dbReference type="SAM" id="MobiDB-lite"/>
    </source>
</evidence>
<comment type="caution">
    <text evidence="3">The sequence shown here is derived from an EMBL/GenBank/DDBJ whole genome shotgun (WGS) entry which is preliminary data.</text>
</comment>
<feature type="compositionally biased region" description="Low complexity" evidence="2">
    <location>
        <begin position="49"/>
        <end position="97"/>
    </location>
</feature>
<dbReference type="Gene3D" id="2.60.40.1240">
    <property type="match status" value="1"/>
</dbReference>